<dbReference type="EMBL" id="HBFK01017632">
    <property type="protein sequence ID" value="CAD8744389.1"/>
    <property type="molecule type" value="Transcribed_RNA"/>
</dbReference>
<dbReference type="PROSITE" id="PS50042">
    <property type="entry name" value="CNMP_BINDING_3"/>
    <property type="match status" value="1"/>
</dbReference>
<accession>A0A6T8KNP5</accession>
<organism evidence="2">
    <name type="scientific">Hemiselmis andersenii</name>
    <name type="common">Cryptophyte alga</name>
    <dbReference type="NCBI Taxonomy" id="464988"/>
    <lineage>
        <taxon>Eukaryota</taxon>
        <taxon>Cryptophyceae</taxon>
        <taxon>Cryptomonadales</taxon>
        <taxon>Hemiselmidaceae</taxon>
        <taxon>Hemiselmis</taxon>
    </lineage>
</organism>
<dbReference type="Gene3D" id="2.60.120.10">
    <property type="entry name" value="Jelly Rolls"/>
    <property type="match status" value="1"/>
</dbReference>
<dbReference type="InterPro" id="IPR014710">
    <property type="entry name" value="RmlC-like_jellyroll"/>
</dbReference>
<feature type="domain" description="Cyclic nucleotide-binding" evidence="1">
    <location>
        <begin position="21"/>
        <end position="134"/>
    </location>
</feature>
<proteinExistence type="predicted"/>
<name>A0A6T8KNP5_HEMAN</name>
<reference evidence="2" key="1">
    <citation type="submission" date="2021-01" db="EMBL/GenBank/DDBJ databases">
        <authorList>
            <person name="Corre E."/>
            <person name="Pelletier E."/>
            <person name="Niang G."/>
            <person name="Scheremetjew M."/>
            <person name="Finn R."/>
            <person name="Kale V."/>
            <person name="Holt S."/>
            <person name="Cochrane G."/>
            <person name="Meng A."/>
            <person name="Brown T."/>
            <person name="Cohen L."/>
        </authorList>
    </citation>
    <scope>NUCLEOTIDE SEQUENCE</scope>
    <source>
        <strain evidence="2">CCMP441</strain>
    </source>
</reference>
<dbReference type="CDD" id="cd00038">
    <property type="entry name" value="CAP_ED"/>
    <property type="match status" value="1"/>
</dbReference>
<dbReference type="AlphaFoldDB" id="A0A6T8KNP5"/>
<evidence type="ECO:0000313" key="2">
    <source>
        <dbReference type="EMBL" id="CAD8744389.1"/>
    </source>
</evidence>
<protein>
    <recommendedName>
        <fullName evidence="1">Cyclic nucleotide-binding domain-containing protein</fullName>
    </recommendedName>
</protein>
<evidence type="ECO:0000259" key="1">
    <source>
        <dbReference type="PROSITE" id="PS50042"/>
    </source>
</evidence>
<gene>
    <name evidence="2" type="ORF">HAND1043_LOCUS10884</name>
</gene>
<dbReference type="InterPro" id="IPR000595">
    <property type="entry name" value="cNMP-bd_dom"/>
</dbReference>
<dbReference type="InterPro" id="IPR018490">
    <property type="entry name" value="cNMP-bd_dom_sf"/>
</dbReference>
<dbReference type="SUPFAM" id="SSF51206">
    <property type="entry name" value="cAMP-binding domain-like"/>
    <property type="match status" value="1"/>
</dbReference>
<sequence>MTISNQKDIDECTNLLKQSSMFHACSQPTLVKIAKDMEKIKFEPGEILLEQGWPQTKAFFIADGQIRRERVVNDQTHQVVDTFGNTEPDKFGNRKIAIGALHVIHSEPAFANAKAMSKGHMYTLPSQVIRSHLGDPKTSEEVVQSLAVEVRRQANQVRWLMRTPLLEQRPKKTNVIAVTIAASIESFYRSSLNAAMNARLSGQWGKLFPNMHIQLPARVLYINGFKGLRQFLDASVKPDEYSSPNLVRLGLSFTPGILMTPLSSVLEASNAGHMNPEPIAKRWMRGNVWRMVREIIFGIGLNQMSDYWEERIPHSVIESEALRNAAGSMIAGVCSGYLSHIPHNLSTLKLMTPSKTYGQHLGSLVQQSEARVPTSLPPATRRAVATVIAILFPRAVMIRTVQIVGSFTILNGTINGLKYAELPTSIPTAF</sequence>